<accession>A0A3R0Y0D4</accession>
<gene>
    <name evidence="1" type="ORF">EAK82_26650</name>
</gene>
<reference evidence="1" key="1">
    <citation type="submission" date="2018-10" db="EMBL/GenBank/DDBJ databases">
        <authorList>
            <consortium name="PulseNet: The National Subtyping Network for Foodborne Disease Surveillance"/>
            <person name="Tarr C.L."/>
            <person name="Trees E."/>
            <person name="Katz L.S."/>
            <person name="Carleton-Romer H.A."/>
            <person name="Stroika S."/>
            <person name="Kucerova Z."/>
            <person name="Roache K.F."/>
            <person name="Sabol A.L."/>
            <person name="Besser J."/>
            <person name="Gerner-Smidt P."/>
        </authorList>
    </citation>
    <scope>NUCLEOTIDE SEQUENCE [LARGE SCALE GENOMIC DNA]</scope>
    <source>
        <strain evidence="1">PNUSAS038541</strain>
    </source>
</reference>
<evidence type="ECO:0000313" key="1">
    <source>
        <dbReference type="EMBL" id="MLW03676.1"/>
    </source>
</evidence>
<dbReference type="Proteomes" id="UP000885392">
    <property type="component" value="Unassembled WGS sequence"/>
</dbReference>
<dbReference type="AlphaFoldDB" id="A0A3R0Y0D4"/>
<organism evidence="1">
    <name type="scientific">Salmonella enterica</name>
    <name type="common">Salmonella choleraesuis</name>
    <dbReference type="NCBI Taxonomy" id="28901"/>
    <lineage>
        <taxon>Bacteria</taxon>
        <taxon>Pseudomonadati</taxon>
        <taxon>Pseudomonadota</taxon>
        <taxon>Gammaproteobacteria</taxon>
        <taxon>Enterobacterales</taxon>
        <taxon>Enterobacteriaceae</taxon>
        <taxon>Salmonella</taxon>
    </lineage>
</organism>
<comment type="caution">
    <text evidence="1">The sequence shown here is derived from an EMBL/GenBank/DDBJ whole genome shotgun (WGS) entry which is preliminary data.</text>
</comment>
<dbReference type="NCBIfam" id="NF041471">
    <property type="entry name" value="phage_reg_YmfL"/>
    <property type="match status" value="1"/>
</dbReference>
<proteinExistence type="predicted"/>
<name>A0A3R0Y0D4_SALER</name>
<dbReference type="EMBL" id="RVIJ01000057">
    <property type="protein sequence ID" value="MLW03676.1"/>
    <property type="molecule type" value="Genomic_DNA"/>
</dbReference>
<evidence type="ECO:0008006" key="2">
    <source>
        <dbReference type="Google" id="ProtNLM"/>
    </source>
</evidence>
<dbReference type="RefSeq" id="WP_366548187.1">
    <property type="nucleotide sequence ID" value="NZ_MXMT01000049.1"/>
</dbReference>
<sequence length="183" mass="19964">MNEPQWKVEKQPAYLVRAIRRTIAALPGGYKEAAEILDVTQDVIFNRLRSNGDQIFPLGWAMVLQAAAGVTFIADVISLETDGGAHIPGVSAEHDNEEIGLKLAELVRELGELVSAYLSYTSDGVVTRAEWQSLNDIAYHLRVTIMTFLYLISLIYCHPENGDARECAAPGAVASSGMEKTNA</sequence>
<dbReference type="InterPro" id="IPR048188">
    <property type="entry name" value="YmfL-like"/>
</dbReference>
<protein>
    <recommendedName>
        <fullName evidence="2">DNA-binding protein</fullName>
    </recommendedName>
</protein>